<evidence type="ECO:0000313" key="3">
    <source>
        <dbReference type="Proteomes" id="UP000295689"/>
    </source>
</evidence>
<comment type="caution">
    <text evidence="2">The sequence shown here is derived from an EMBL/GenBank/DDBJ whole genome shotgun (WGS) entry which is preliminary data.</text>
</comment>
<gene>
    <name evidence="2" type="ORF">EV146_110202</name>
</gene>
<evidence type="ECO:0000256" key="1">
    <source>
        <dbReference type="SAM" id="MobiDB-lite"/>
    </source>
</evidence>
<keyword evidence="3" id="KW-1185">Reference proteome</keyword>
<sequence length="32" mass="3856">MKSMKTELRGICEETSLHEADEDRTKRDFREN</sequence>
<name>A0A4R2B831_9BACI</name>
<accession>A0A4R2B831</accession>
<evidence type="ECO:0000313" key="2">
    <source>
        <dbReference type="EMBL" id="TCN22716.1"/>
    </source>
</evidence>
<dbReference type="Proteomes" id="UP000295689">
    <property type="component" value="Unassembled WGS sequence"/>
</dbReference>
<protein>
    <submittedName>
        <fullName evidence="2">Uncharacterized protein</fullName>
    </submittedName>
</protein>
<reference evidence="2 3" key="1">
    <citation type="journal article" date="2015" name="Stand. Genomic Sci.">
        <title>Genomic Encyclopedia of Bacterial and Archaeal Type Strains, Phase III: the genomes of soil and plant-associated and newly described type strains.</title>
        <authorList>
            <person name="Whitman W.B."/>
            <person name="Woyke T."/>
            <person name="Klenk H.P."/>
            <person name="Zhou Y."/>
            <person name="Lilburn T.G."/>
            <person name="Beck B.J."/>
            <person name="De Vos P."/>
            <person name="Vandamme P."/>
            <person name="Eisen J.A."/>
            <person name="Garrity G."/>
            <person name="Hugenholtz P."/>
            <person name="Kyrpides N.C."/>
        </authorList>
    </citation>
    <scope>NUCLEOTIDE SEQUENCE [LARGE SCALE GENOMIC DNA]</scope>
    <source>
        <strain evidence="2 3">CV53</strain>
    </source>
</reference>
<feature type="region of interest" description="Disordered" evidence="1">
    <location>
        <begin position="1"/>
        <end position="32"/>
    </location>
</feature>
<dbReference type="EMBL" id="SLVV01000010">
    <property type="protein sequence ID" value="TCN22716.1"/>
    <property type="molecule type" value="Genomic_DNA"/>
</dbReference>
<proteinExistence type="predicted"/>
<organism evidence="2 3">
    <name type="scientific">Mesobacillus foraminis</name>
    <dbReference type="NCBI Taxonomy" id="279826"/>
    <lineage>
        <taxon>Bacteria</taxon>
        <taxon>Bacillati</taxon>
        <taxon>Bacillota</taxon>
        <taxon>Bacilli</taxon>
        <taxon>Bacillales</taxon>
        <taxon>Bacillaceae</taxon>
        <taxon>Mesobacillus</taxon>
    </lineage>
</organism>
<dbReference type="AlphaFoldDB" id="A0A4R2B831"/>